<feature type="compositionally biased region" description="Low complexity" evidence="1">
    <location>
        <begin position="90"/>
        <end position="102"/>
    </location>
</feature>
<reference evidence="2" key="1">
    <citation type="submission" date="2021-01" db="EMBL/GenBank/DDBJ databases">
        <authorList>
            <person name="Corre E."/>
            <person name="Pelletier E."/>
            <person name="Niang G."/>
            <person name="Scheremetjew M."/>
            <person name="Finn R."/>
            <person name="Kale V."/>
            <person name="Holt S."/>
            <person name="Cochrane G."/>
            <person name="Meng A."/>
            <person name="Brown T."/>
            <person name="Cohen L."/>
        </authorList>
    </citation>
    <scope>NUCLEOTIDE SEQUENCE</scope>
    <source>
        <strain evidence="2">10249 10 AB</strain>
    </source>
</reference>
<evidence type="ECO:0000256" key="1">
    <source>
        <dbReference type="SAM" id="MobiDB-lite"/>
    </source>
</evidence>
<sequence length="112" mass="11805">MSLSLLCQSFRDSPETIAQPESGGGAVQEEESRLFYGVCLDQNGRRIKTSSSSSAIDIDQRCVEGAKESPAALQESFQATEEAEAAIAATAKTSSLSPLLPKKGQKQGKDGP</sequence>
<evidence type="ECO:0000313" key="2">
    <source>
        <dbReference type="EMBL" id="CAE0726658.1"/>
    </source>
</evidence>
<protein>
    <submittedName>
        <fullName evidence="2">Uncharacterized protein</fullName>
    </submittedName>
</protein>
<gene>
    <name evidence="2" type="ORF">PAUS00366_LOCUS19415</name>
</gene>
<proteinExistence type="predicted"/>
<name>A0A7S4EPA4_9STRA</name>
<organism evidence="2">
    <name type="scientific">Pseudo-nitzschia australis</name>
    <dbReference type="NCBI Taxonomy" id="44445"/>
    <lineage>
        <taxon>Eukaryota</taxon>
        <taxon>Sar</taxon>
        <taxon>Stramenopiles</taxon>
        <taxon>Ochrophyta</taxon>
        <taxon>Bacillariophyta</taxon>
        <taxon>Bacillariophyceae</taxon>
        <taxon>Bacillariophycidae</taxon>
        <taxon>Bacillariales</taxon>
        <taxon>Bacillariaceae</taxon>
        <taxon>Pseudo-nitzschia</taxon>
    </lineage>
</organism>
<accession>A0A7S4EPA4</accession>
<dbReference type="AlphaFoldDB" id="A0A7S4EPA4"/>
<feature type="region of interest" description="Disordered" evidence="1">
    <location>
        <begin position="90"/>
        <end position="112"/>
    </location>
</feature>
<dbReference type="EMBL" id="HBIX01028815">
    <property type="protein sequence ID" value="CAE0726658.1"/>
    <property type="molecule type" value="Transcribed_RNA"/>
</dbReference>